<accession>A0A418W8V4</accession>
<feature type="domain" description="ABC transporter" evidence="1">
    <location>
        <begin position="3"/>
        <end position="30"/>
    </location>
</feature>
<dbReference type="EMBL" id="QYUK01000011">
    <property type="protein sequence ID" value="RJF86443.1"/>
    <property type="molecule type" value="Genomic_DNA"/>
</dbReference>
<dbReference type="GO" id="GO:0005524">
    <property type="term" value="F:ATP binding"/>
    <property type="evidence" value="ECO:0007669"/>
    <property type="project" value="UniProtKB-KW"/>
</dbReference>
<protein>
    <submittedName>
        <fullName evidence="2">ATP-binding cassette domain-containing protein</fullName>
    </submittedName>
</protein>
<proteinExistence type="predicted"/>
<keyword evidence="2" id="KW-0067">ATP-binding</keyword>
<dbReference type="GO" id="GO:0016887">
    <property type="term" value="F:ATP hydrolysis activity"/>
    <property type="evidence" value="ECO:0007669"/>
    <property type="project" value="InterPro"/>
</dbReference>
<evidence type="ECO:0000313" key="2">
    <source>
        <dbReference type="EMBL" id="RJF86443.1"/>
    </source>
</evidence>
<keyword evidence="3" id="KW-1185">Reference proteome</keyword>
<gene>
    <name evidence="2" type="ORF">D3874_04885</name>
</gene>
<reference evidence="2 3" key="1">
    <citation type="submission" date="2018-09" db="EMBL/GenBank/DDBJ databases">
        <authorList>
            <person name="Zhu H."/>
        </authorList>
    </citation>
    <scope>NUCLEOTIDE SEQUENCE [LARGE SCALE GENOMIC DNA]</scope>
    <source>
        <strain evidence="2 3">K1W22B-8</strain>
    </source>
</reference>
<dbReference type="InterPro" id="IPR003439">
    <property type="entry name" value="ABC_transporter-like_ATP-bd"/>
</dbReference>
<evidence type="ECO:0000313" key="3">
    <source>
        <dbReference type="Proteomes" id="UP000284605"/>
    </source>
</evidence>
<dbReference type="InterPro" id="IPR027417">
    <property type="entry name" value="P-loop_NTPase"/>
</dbReference>
<organism evidence="2 3">
    <name type="scientific">Oleomonas cavernae</name>
    <dbReference type="NCBI Taxonomy" id="2320859"/>
    <lineage>
        <taxon>Bacteria</taxon>
        <taxon>Pseudomonadati</taxon>
        <taxon>Pseudomonadota</taxon>
        <taxon>Alphaproteobacteria</taxon>
        <taxon>Acetobacterales</taxon>
        <taxon>Acetobacteraceae</taxon>
        <taxon>Oleomonas</taxon>
    </lineage>
</organism>
<comment type="caution">
    <text evidence="2">The sequence shown here is derived from an EMBL/GenBank/DDBJ whole genome shotgun (WGS) entry which is preliminary data.</text>
</comment>
<dbReference type="Gene3D" id="3.40.50.300">
    <property type="entry name" value="P-loop containing nucleotide triphosphate hydrolases"/>
    <property type="match status" value="1"/>
</dbReference>
<dbReference type="Pfam" id="PF00005">
    <property type="entry name" value="ABC_tran"/>
    <property type="match status" value="1"/>
</dbReference>
<dbReference type="Proteomes" id="UP000284605">
    <property type="component" value="Unassembled WGS sequence"/>
</dbReference>
<dbReference type="PANTHER" id="PTHR43394:SF1">
    <property type="entry name" value="ATP-BINDING CASSETTE SUB-FAMILY B MEMBER 10, MITOCHONDRIAL"/>
    <property type="match status" value="1"/>
</dbReference>
<sequence>MAISGGQRQLIGLARAVVGNPALVVLDEPNSNLDGPGENRLMACVAALRQAGTTVIMVSHRPNLLREFDGLTHLRDGTVVASGEADEIMQRMLRPAGSVAVVARAQIVAQSGEAG</sequence>
<dbReference type="InterPro" id="IPR039421">
    <property type="entry name" value="Type_1_exporter"/>
</dbReference>
<dbReference type="PANTHER" id="PTHR43394">
    <property type="entry name" value="ATP-DEPENDENT PERMEASE MDL1, MITOCHONDRIAL"/>
    <property type="match status" value="1"/>
</dbReference>
<dbReference type="SUPFAM" id="SSF52540">
    <property type="entry name" value="P-loop containing nucleoside triphosphate hydrolases"/>
    <property type="match status" value="1"/>
</dbReference>
<dbReference type="AlphaFoldDB" id="A0A418W8V4"/>
<dbReference type="GO" id="GO:0015421">
    <property type="term" value="F:ABC-type oligopeptide transporter activity"/>
    <property type="evidence" value="ECO:0007669"/>
    <property type="project" value="TreeGrafter"/>
</dbReference>
<keyword evidence="2" id="KW-0547">Nucleotide-binding</keyword>
<name>A0A418W8V4_9PROT</name>
<evidence type="ECO:0000259" key="1">
    <source>
        <dbReference type="Pfam" id="PF00005"/>
    </source>
</evidence>